<name>A0A800MUG4_CYTFI</name>
<gene>
    <name evidence="1" type="ORF">KIS1582_3558</name>
</gene>
<dbReference type="EMBL" id="VDEM01000050">
    <property type="protein sequence ID" value="KAF0822664.1"/>
    <property type="molecule type" value="Genomic_DNA"/>
</dbReference>
<organism evidence="1 2">
    <name type="scientific">Cytobacillus firmus</name>
    <name type="common">Bacillus firmus</name>
    <dbReference type="NCBI Taxonomy" id="1399"/>
    <lineage>
        <taxon>Bacteria</taxon>
        <taxon>Bacillati</taxon>
        <taxon>Bacillota</taxon>
        <taxon>Bacilli</taxon>
        <taxon>Bacillales</taxon>
        <taxon>Bacillaceae</taxon>
        <taxon>Cytobacillus</taxon>
    </lineage>
</organism>
<sequence length="244" mass="28395">MKSGKVEEYRQLSQFRDLKDFNNQFEQWMIDVKDKFTKGERIALKRLVRFSASIAGVCFAKIQTIVAATHQFDGVGISRSTFKRMLTKAKEVGLLVIHNTFRNGKQSHSVYVFNTYPSVCKETEPPNEEQLSQHNKSSNLSKSINIKLRKDKPIRYSNEFLKYCSYYFTDDQCSELNKIRLIHTHINKLPSESSIRASVYALKITVSKLKSGKVKRVMGYFDGVIRKIFKQRKVNRLFINVFDQ</sequence>
<dbReference type="AlphaFoldDB" id="A0A800MUG4"/>
<reference evidence="1 2" key="1">
    <citation type="journal article" date="2020" name="G3 (Bethesda)">
        <title>Whole Genome Sequencing and Comparative Genomics of Two Nematicidal Bacillus Strains Reveals a Wide Range of Possible Virulence Factors.</title>
        <authorList>
            <person name="Susic N."/>
            <person name="Janezic S."/>
            <person name="Rupnik M."/>
            <person name="Geric Stare B."/>
        </authorList>
    </citation>
    <scope>NUCLEOTIDE SEQUENCE [LARGE SCALE GENOMIC DNA]</scope>
    <source>
        <strain evidence="1 2">I-1582</strain>
    </source>
</reference>
<proteinExistence type="predicted"/>
<comment type="caution">
    <text evidence="1">The sequence shown here is derived from an EMBL/GenBank/DDBJ whole genome shotgun (WGS) entry which is preliminary data.</text>
</comment>
<accession>A0A800MUG4</accession>
<dbReference type="RefSeq" id="WP_159345906.1">
    <property type="nucleotide sequence ID" value="NZ_JBALOT010000066.1"/>
</dbReference>
<evidence type="ECO:0000313" key="2">
    <source>
        <dbReference type="Proteomes" id="UP000465778"/>
    </source>
</evidence>
<evidence type="ECO:0000313" key="1">
    <source>
        <dbReference type="EMBL" id="KAF0822664.1"/>
    </source>
</evidence>
<protein>
    <submittedName>
        <fullName evidence="1">Uncharacterized protein</fullName>
    </submittedName>
</protein>
<dbReference type="Proteomes" id="UP000465778">
    <property type="component" value="Unassembled WGS sequence"/>
</dbReference>
<dbReference type="OrthoDB" id="2697418at2"/>